<dbReference type="InterPro" id="IPR012334">
    <property type="entry name" value="Pectin_lyas_fold"/>
</dbReference>
<dbReference type="GO" id="GO:0016787">
    <property type="term" value="F:hydrolase activity"/>
    <property type="evidence" value="ECO:0007669"/>
    <property type="project" value="UniProtKB-KW"/>
</dbReference>
<evidence type="ECO:0000259" key="2">
    <source>
        <dbReference type="Pfam" id="PF13229"/>
    </source>
</evidence>
<dbReference type="InterPro" id="IPR024535">
    <property type="entry name" value="RHGA/B-epi-like_pectate_lyase"/>
</dbReference>
<accession>A0ABV7V950</accession>
<evidence type="ECO:0000313" key="3">
    <source>
        <dbReference type="EMBL" id="MFC3673974.1"/>
    </source>
</evidence>
<dbReference type="InterPro" id="IPR006311">
    <property type="entry name" value="TAT_signal"/>
</dbReference>
<gene>
    <name evidence="3" type="ORF">ACFOOQ_00355</name>
</gene>
<dbReference type="EMBL" id="JBHRYJ010000001">
    <property type="protein sequence ID" value="MFC3673974.1"/>
    <property type="molecule type" value="Genomic_DNA"/>
</dbReference>
<feature type="domain" description="Rhamnogalacturonase A/B/Epimerase-like pectate lyase" evidence="1">
    <location>
        <begin position="47"/>
        <end position="104"/>
    </location>
</feature>
<sequence length="424" mass="44129">MQPPDRPGPGRRSLLLAGAGAMAGGWLGAPPAAASPREAGRPGMRLSATDFGAVGDGRADDTQALQNALTAAFSGAGALLTIPPGDYRVTRGLQVTLTGEVTRQHGIIAHGARLVSEIRGKVSVLRIDSAATARFMLIEGLDILGNGKDGHGIEVLCESKEHYLYNFCLRDVVVQNCGGDGCHLEGNVFEGQLINCYLRHNGGNGATFAHGRRAGILSAMHVMGCVFGENAKNGVAMIQGCYDVGFHGCYFLLSGRFGLQAENGCTLLTHCGFENNHEAARDFAGGGAGISLQGFATLVGCTAYSMFKQQRLIDAYVTGRLVMVGCAGSGDAGARQAGLARLRGDGKATATVVGCSGRISYQGGFEGTELGNDGAGGGLRCGAGWQSKNQLRLGDYHLWVDRSGRLRIKDSPPQRDDDGAAVGV</sequence>
<keyword evidence="4" id="KW-1185">Reference proteome</keyword>
<dbReference type="Gene3D" id="2.160.20.10">
    <property type="entry name" value="Single-stranded right-handed beta-helix, Pectin lyase-like"/>
    <property type="match status" value="1"/>
</dbReference>
<dbReference type="Pfam" id="PF13229">
    <property type="entry name" value="Beta_helix"/>
    <property type="match status" value="1"/>
</dbReference>
<dbReference type="RefSeq" id="WP_379720066.1">
    <property type="nucleotide sequence ID" value="NZ_JBHRYJ010000001.1"/>
</dbReference>
<protein>
    <submittedName>
        <fullName evidence="3">Glycosyl hydrolase family 28-related protein</fullName>
    </submittedName>
</protein>
<dbReference type="Proteomes" id="UP001595711">
    <property type="component" value="Unassembled WGS sequence"/>
</dbReference>
<evidence type="ECO:0000259" key="1">
    <source>
        <dbReference type="Pfam" id="PF12708"/>
    </source>
</evidence>
<reference evidence="4" key="1">
    <citation type="journal article" date="2019" name="Int. J. Syst. Evol. Microbiol.">
        <title>The Global Catalogue of Microorganisms (GCM) 10K type strain sequencing project: providing services to taxonomists for standard genome sequencing and annotation.</title>
        <authorList>
            <consortium name="The Broad Institute Genomics Platform"/>
            <consortium name="The Broad Institute Genome Sequencing Center for Infectious Disease"/>
            <person name="Wu L."/>
            <person name="Ma J."/>
        </authorList>
    </citation>
    <scope>NUCLEOTIDE SEQUENCE [LARGE SCALE GENOMIC DNA]</scope>
    <source>
        <strain evidence="4">KCTC 42182</strain>
    </source>
</reference>
<proteinExistence type="predicted"/>
<feature type="domain" description="Right handed beta helix" evidence="2">
    <location>
        <begin position="137"/>
        <end position="293"/>
    </location>
</feature>
<name>A0ABV7V950_9PROT</name>
<dbReference type="Pfam" id="PF12708">
    <property type="entry name" value="Pect-lyase_RHGA_epim"/>
    <property type="match status" value="1"/>
</dbReference>
<dbReference type="InterPro" id="IPR011050">
    <property type="entry name" value="Pectin_lyase_fold/virulence"/>
</dbReference>
<dbReference type="InterPro" id="IPR039448">
    <property type="entry name" value="Beta_helix"/>
</dbReference>
<organism evidence="3 4">
    <name type="scientific">Ferrovibrio xuzhouensis</name>
    <dbReference type="NCBI Taxonomy" id="1576914"/>
    <lineage>
        <taxon>Bacteria</taxon>
        <taxon>Pseudomonadati</taxon>
        <taxon>Pseudomonadota</taxon>
        <taxon>Alphaproteobacteria</taxon>
        <taxon>Rhodospirillales</taxon>
        <taxon>Rhodospirillaceae</taxon>
        <taxon>Ferrovibrio</taxon>
    </lineage>
</organism>
<keyword evidence="3" id="KW-0378">Hydrolase</keyword>
<dbReference type="PROSITE" id="PS51318">
    <property type="entry name" value="TAT"/>
    <property type="match status" value="1"/>
</dbReference>
<comment type="caution">
    <text evidence="3">The sequence shown here is derived from an EMBL/GenBank/DDBJ whole genome shotgun (WGS) entry which is preliminary data.</text>
</comment>
<dbReference type="SUPFAM" id="SSF51126">
    <property type="entry name" value="Pectin lyase-like"/>
    <property type="match status" value="1"/>
</dbReference>
<evidence type="ECO:0000313" key="4">
    <source>
        <dbReference type="Proteomes" id="UP001595711"/>
    </source>
</evidence>